<dbReference type="Gene3D" id="1.20.59.20">
    <property type="match status" value="1"/>
</dbReference>
<dbReference type="SUPFAM" id="SSF56037">
    <property type="entry name" value="PheT/TilS domain"/>
    <property type="match status" value="1"/>
</dbReference>
<proteinExistence type="inferred from homology"/>
<keyword evidence="6 8" id="KW-0067">ATP-binding</keyword>
<dbReference type="InterPro" id="IPR012094">
    <property type="entry name" value="tRNA_Ile_lys_synt"/>
</dbReference>
<comment type="subcellular location">
    <subcellularLocation>
        <location evidence="1 8">Cytoplasm</location>
    </subcellularLocation>
</comment>
<evidence type="ECO:0000256" key="5">
    <source>
        <dbReference type="ARBA" id="ARBA00022741"/>
    </source>
</evidence>
<protein>
    <recommendedName>
        <fullName evidence="8">tRNA(Ile)-lysidine synthase</fullName>
        <ecNumber evidence="8">6.3.4.19</ecNumber>
    </recommendedName>
    <alternativeName>
        <fullName evidence="8">tRNA(Ile)-2-lysyl-cytidine synthase</fullName>
    </alternativeName>
    <alternativeName>
        <fullName evidence="8">tRNA(Ile)-lysidine synthetase</fullName>
    </alternativeName>
</protein>
<dbReference type="SUPFAM" id="SSF52402">
    <property type="entry name" value="Adenine nucleotide alpha hydrolases-like"/>
    <property type="match status" value="1"/>
</dbReference>
<evidence type="ECO:0000256" key="2">
    <source>
        <dbReference type="ARBA" id="ARBA00022490"/>
    </source>
</evidence>
<keyword evidence="11" id="KW-1185">Reference proteome</keyword>
<evidence type="ECO:0000256" key="1">
    <source>
        <dbReference type="ARBA" id="ARBA00004496"/>
    </source>
</evidence>
<dbReference type="RefSeq" id="WP_275682130.1">
    <property type="nucleotide sequence ID" value="NZ_JAJLJH010000002.1"/>
</dbReference>
<dbReference type="InterPro" id="IPR012795">
    <property type="entry name" value="tRNA_Ile_lys_synt_N"/>
</dbReference>
<dbReference type="GO" id="GO:0006400">
    <property type="term" value="P:tRNA modification"/>
    <property type="evidence" value="ECO:0007669"/>
    <property type="project" value="UniProtKB-UniRule"/>
</dbReference>
<evidence type="ECO:0000313" key="11">
    <source>
        <dbReference type="Proteomes" id="UP001139353"/>
    </source>
</evidence>
<dbReference type="PANTHER" id="PTHR43033:SF1">
    <property type="entry name" value="TRNA(ILE)-LYSIDINE SYNTHASE-RELATED"/>
    <property type="match status" value="1"/>
</dbReference>
<dbReference type="NCBIfam" id="TIGR02432">
    <property type="entry name" value="lysidine_TilS_N"/>
    <property type="match status" value="1"/>
</dbReference>
<dbReference type="Proteomes" id="UP001139353">
    <property type="component" value="Unassembled WGS sequence"/>
</dbReference>
<dbReference type="Pfam" id="PF01171">
    <property type="entry name" value="ATP_bind_3"/>
    <property type="match status" value="1"/>
</dbReference>
<feature type="binding site" evidence="8">
    <location>
        <begin position="12"/>
        <end position="17"/>
    </location>
    <ligand>
        <name>ATP</name>
        <dbReference type="ChEBI" id="CHEBI:30616"/>
    </ligand>
</feature>
<dbReference type="InterPro" id="IPR012796">
    <property type="entry name" value="Lysidine-tRNA-synth_C"/>
</dbReference>
<dbReference type="Pfam" id="PF11734">
    <property type="entry name" value="TilS_C"/>
    <property type="match status" value="1"/>
</dbReference>
<dbReference type="NCBIfam" id="TIGR02433">
    <property type="entry name" value="lysidine_TilS_C"/>
    <property type="match status" value="1"/>
</dbReference>
<dbReference type="CDD" id="cd01992">
    <property type="entry name" value="TilS_N"/>
    <property type="match status" value="1"/>
</dbReference>
<evidence type="ECO:0000256" key="6">
    <source>
        <dbReference type="ARBA" id="ARBA00022840"/>
    </source>
</evidence>
<accession>A0A9X1YIL4</accession>
<dbReference type="HAMAP" id="MF_01161">
    <property type="entry name" value="tRNA_Ile_lys_synt"/>
    <property type="match status" value="1"/>
</dbReference>
<sequence>MPSRPVVAVACSGGRDSVALLHATLAAGRELGMRVVALHVHHGLMAEADRWACEVEALCERWNADFACERLQGSPASGESIEAWARRERYRALARMARGAGASIVLLGHHLHDQAETVLLQALRGAGPAGLAAMPRVVERDGLTWARPWLARTGPEIASYAATLDVQPAIDPSNADPRFARSRLREHVMPALRAAFPEADVALAAVARRAGEARAVLDDVAAEDLRRIAAGEALPLAPWRALSIARRTNALRAWLAQVLDAPVPQTLVDRLLAETADDTTRRWLVGGDRVLRSWRGALALVALARACVTPAGARADGALSLLRCDRYMLDGWDGALEVFSTDGCGIAPHLLAHLVVRVRAGGEQFQLHPGGIARSLKKQYQALGIPAEGRDGPLLFDAAGALLFVPGLGVDARAWAPAGVPQWGLRWTSPAQAAKAQPV</sequence>
<comment type="caution">
    <text evidence="10">The sequence shown here is derived from an EMBL/GenBank/DDBJ whole genome shotgun (WGS) entry which is preliminary data.</text>
</comment>
<comment type="catalytic activity">
    <reaction evidence="7 8">
        <text>cytidine(34) in tRNA(Ile2) + L-lysine + ATP = lysidine(34) in tRNA(Ile2) + AMP + diphosphate + H(+)</text>
        <dbReference type="Rhea" id="RHEA:43744"/>
        <dbReference type="Rhea" id="RHEA-COMP:10625"/>
        <dbReference type="Rhea" id="RHEA-COMP:10670"/>
        <dbReference type="ChEBI" id="CHEBI:15378"/>
        <dbReference type="ChEBI" id="CHEBI:30616"/>
        <dbReference type="ChEBI" id="CHEBI:32551"/>
        <dbReference type="ChEBI" id="CHEBI:33019"/>
        <dbReference type="ChEBI" id="CHEBI:82748"/>
        <dbReference type="ChEBI" id="CHEBI:83665"/>
        <dbReference type="ChEBI" id="CHEBI:456215"/>
        <dbReference type="EC" id="6.3.4.19"/>
    </reaction>
</comment>
<name>A0A9X1YIL4_9BURK</name>
<dbReference type="Gene3D" id="3.40.50.620">
    <property type="entry name" value="HUPs"/>
    <property type="match status" value="1"/>
</dbReference>
<dbReference type="Pfam" id="PF09179">
    <property type="entry name" value="TilS"/>
    <property type="match status" value="1"/>
</dbReference>
<dbReference type="EMBL" id="JAJLJH010000002">
    <property type="protein sequence ID" value="MCK9686100.1"/>
    <property type="molecule type" value="Genomic_DNA"/>
</dbReference>
<keyword evidence="3 8" id="KW-0436">Ligase</keyword>
<keyword evidence="2 8" id="KW-0963">Cytoplasm</keyword>
<keyword evidence="5 8" id="KW-0547">Nucleotide-binding</keyword>
<evidence type="ECO:0000256" key="8">
    <source>
        <dbReference type="HAMAP-Rule" id="MF_01161"/>
    </source>
</evidence>
<dbReference type="InterPro" id="IPR015262">
    <property type="entry name" value="tRNA_Ile_lys_synt_subst-bd"/>
</dbReference>
<comment type="function">
    <text evidence="8">Ligates lysine onto the cytidine present at position 34 of the AUA codon-specific tRNA(Ile) that contains the anticodon CAU, in an ATP-dependent manner. Cytidine is converted to lysidine, thus changing the amino acid specificity of the tRNA from methionine to isoleucine.</text>
</comment>
<feature type="domain" description="Lysidine-tRNA(Ile) synthetase C-terminal" evidence="9">
    <location>
        <begin position="354"/>
        <end position="427"/>
    </location>
</feature>
<dbReference type="GO" id="GO:0005737">
    <property type="term" value="C:cytoplasm"/>
    <property type="evidence" value="ECO:0007669"/>
    <property type="project" value="UniProtKB-SubCell"/>
</dbReference>
<evidence type="ECO:0000313" key="10">
    <source>
        <dbReference type="EMBL" id="MCK9686100.1"/>
    </source>
</evidence>
<dbReference type="PANTHER" id="PTHR43033">
    <property type="entry name" value="TRNA(ILE)-LYSIDINE SYNTHASE-RELATED"/>
    <property type="match status" value="1"/>
</dbReference>
<comment type="domain">
    <text evidence="8">The N-terminal region contains the highly conserved SGGXDS motif, predicted to be a P-loop motif involved in ATP binding.</text>
</comment>
<keyword evidence="4 8" id="KW-0819">tRNA processing</keyword>
<reference evidence="10" key="1">
    <citation type="submission" date="2021-11" db="EMBL/GenBank/DDBJ databases">
        <title>BS-T2-15 a new species belonging to the Comamonadaceae family isolated from the soil of a French oak forest.</title>
        <authorList>
            <person name="Mieszkin S."/>
            <person name="Alain K."/>
        </authorList>
    </citation>
    <scope>NUCLEOTIDE SEQUENCE</scope>
    <source>
        <strain evidence="10">BS-T2-15</strain>
    </source>
</reference>
<evidence type="ECO:0000256" key="3">
    <source>
        <dbReference type="ARBA" id="ARBA00022598"/>
    </source>
</evidence>
<gene>
    <name evidence="8 10" type="primary">tilS</name>
    <name evidence="10" type="ORF">LPC04_10315</name>
</gene>
<dbReference type="GO" id="GO:0032267">
    <property type="term" value="F:tRNA(Ile)-lysidine synthase activity"/>
    <property type="evidence" value="ECO:0007669"/>
    <property type="project" value="UniProtKB-EC"/>
</dbReference>
<dbReference type="EC" id="6.3.4.19" evidence="8"/>
<dbReference type="InterPro" id="IPR014729">
    <property type="entry name" value="Rossmann-like_a/b/a_fold"/>
</dbReference>
<organism evidence="10 11">
    <name type="scientific">Scleromatobacter humisilvae</name>
    <dbReference type="NCBI Taxonomy" id="2897159"/>
    <lineage>
        <taxon>Bacteria</taxon>
        <taxon>Pseudomonadati</taxon>
        <taxon>Pseudomonadota</taxon>
        <taxon>Betaproteobacteria</taxon>
        <taxon>Burkholderiales</taxon>
        <taxon>Sphaerotilaceae</taxon>
        <taxon>Scleromatobacter</taxon>
    </lineage>
</organism>
<comment type="similarity">
    <text evidence="8">Belongs to the tRNA(Ile)-lysidine synthase family.</text>
</comment>
<dbReference type="SMART" id="SM00977">
    <property type="entry name" value="TilS_C"/>
    <property type="match status" value="1"/>
</dbReference>
<evidence type="ECO:0000256" key="4">
    <source>
        <dbReference type="ARBA" id="ARBA00022694"/>
    </source>
</evidence>
<dbReference type="SUPFAM" id="SSF82829">
    <property type="entry name" value="MesJ substrate recognition domain-like"/>
    <property type="match status" value="1"/>
</dbReference>
<dbReference type="InterPro" id="IPR011063">
    <property type="entry name" value="TilS/TtcA_N"/>
</dbReference>
<evidence type="ECO:0000256" key="7">
    <source>
        <dbReference type="ARBA" id="ARBA00048539"/>
    </source>
</evidence>
<evidence type="ECO:0000259" key="9">
    <source>
        <dbReference type="SMART" id="SM00977"/>
    </source>
</evidence>
<dbReference type="AlphaFoldDB" id="A0A9X1YIL4"/>
<dbReference type="GO" id="GO:0005524">
    <property type="term" value="F:ATP binding"/>
    <property type="evidence" value="ECO:0007669"/>
    <property type="project" value="UniProtKB-UniRule"/>
</dbReference>